<comment type="caution">
    <text evidence="1">The sequence shown here is derived from an EMBL/GenBank/DDBJ whole genome shotgun (WGS) entry which is preliminary data.</text>
</comment>
<dbReference type="OrthoDB" id="3259391at2"/>
<name>A0A2V5LG40_9MICC</name>
<dbReference type="Proteomes" id="UP000247832">
    <property type="component" value="Unassembled WGS sequence"/>
</dbReference>
<sequence>MTPDAQLSNQTDALRELTDAAANLAGDPALIEALTKMLFAIEARLAGHELTAEQVSYLIETGAFVVSGKHDARSPRGKIEVQLVMTEGDYLHLRNTFSLNATAGHLGWNEKDVLKAVADGRLYAVEVLGLTRLPSWQFESIPLGIILPGRILPGVSKIIEVIDPQWPSTIIHGYMNAPQKGLIAEGRKTPIAWLRDGGDVETVVELIKTQTWGS</sequence>
<organism evidence="1 2">
    <name type="scientific">Arthrobacter livingstonensis</name>
    <dbReference type="NCBI Taxonomy" id="670078"/>
    <lineage>
        <taxon>Bacteria</taxon>
        <taxon>Bacillati</taxon>
        <taxon>Actinomycetota</taxon>
        <taxon>Actinomycetes</taxon>
        <taxon>Micrococcales</taxon>
        <taxon>Micrococcaceae</taxon>
        <taxon>Arthrobacter</taxon>
    </lineage>
</organism>
<dbReference type="RefSeq" id="WP_110499258.1">
    <property type="nucleotide sequence ID" value="NZ_QJVD01000001.1"/>
</dbReference>
<gene>
    <name evidence="1" type="ORF">CVV68_01640</name>
</gene>
<proteinExistence type="predicted"/>
<dbReference type="AlphaFoldDB" id="A0A2V5LG40"/>
<evidence type="ECO:0000313" key="1">
    <source>
        <dbReference type="EMBL" id="PYI69834.1"/>
    </source>
</evidence>
<dbReference type="EMBL" id="QJVD01000001">
    <property type="protein sequence ID" value="PYI69834.1"/>
    <property type="molecule type" value="Genomic_DNA"/>
</dbReference>
<protein>
    <submittedName>
        <fullName evidence="1">Uncharacterized protein</fullName>
    </submittedName>
</protein>
<reference evidence="1 2" key="1">
    <citation type="submission" date="2018-05" db="EMBL/GenBank/DDBJ databases">
        <title>Genetic diversity of glacier-inhabiting Cryobacterium bacteria in China and description of Cryobacterium mengkeensis sp. nov. and Arthrobacter glacialis sp. nov.</title>
        <authorList>
            <person name="Liu Q."/>
            <person name="Xin Y.-H."/>
        </authorList>
    </citation>
    <scope>NUCLEOTIDE SEQUENCE [LARGE SCALE GENOMIC DNA]</scope>
    <source>
        <strain evidence="1 2">LI2</strain>
    </source>
</reference>
<evidence type="ECO:0000313" key="2">
    <source>
        <dbReference type="Proteomes" id="UP000247832"/>
    </source>
</evidence>
<keyword evidence="2" id="KW-1185">Reference proteome</keyword>
<accession>A0A2V5LG40</accession>